<evidence type="ECO:0000256" key="1">
    <source>
        <dbReference type="SAM" id="MobiDB-lite"/>
    </source>
</evidence>
<dbReference type="Proteomes" id="UP000887561">
    <property type="component" value="Unplaced"/>
</dbReference>
<keyword evidence="2" id="KW-1185">Reference proteome</keyword>
<organism evidence="2 3">
    <name type="scientific">Meloidogyne javanica</name>
    <name type="common">Root-knot nematode worm</name>
    <dbReference type="NCBI Taxonomy" id="6303"/>
    <lineage>
        <taxon>Eukaryota</taxon>
        <taxon>Metazoa</taxon>
        <taxon>Ecdysozoa</taxon>
        <taxon>Nematoda</taxon>
        <taxon>Chromadorea</taxon>
        <taxon>Rhabditida</taxon>
        <taxon>Tylenchina</taxon>
        <taxon>Tylenchomorpha</taxon>
        <taxon>Tylenchoidea</taxon>
        <taxon>Meloidogynidae</taxon>
        <taxon>Meloidogyninae</taxon>
        <taxon>Meloidogyne</taxon>
        <taxon>Meloidogyne incognita group</taxon>
    </lineage>
</organism>
<feature type="region of interest" description="Disordered" evidence="1">
    <location>
        <begin position="1"/>
        <end position="26"/>
    </location>
</feature>
<name>A0A915MF89_MELJA</name>
<evidence type="ECO:0000313" key="2">
    <source>
        <dbReference type="Proteomes" id="UP000887561"/>
    </source>
</evidence>
<protein>
    <submittedName>
        <fullName evidence="3">Uncharacterized protein</fullName>
    </submittedName>
</protein>
<proteinExistence type="predicted"/>
<dbReference type="WBParaSite" id="scaffold3670_cov194.g6945">
    <property type="protein sequence ID" value="scaffold3670_cov194.g6945"/>
    <property type="gene ID" value="scaffold3670_cov194.g6945"/>
</dbReference>
<accession>A0A915MF89</accession>
<evidence type="ECO:0000313" key="3">
    <source>
        <dbReference type="WBParaSite" id="scaffold3670_cov194.g6945"/>
    </source>
</evidence>
<dbReference type="AlphaFoldDB" id="A0A915MF89"/>
<sequence length="244" mass="27611">MLKDQGNKNGENPTGKEKKGSKALKNKLQARYNVEVKNKFSALNGLTEAKEKELFNNENEKTKKESKGKEKCETECVEEPPIRKSSRKSRKLMNESIKDVTVTFDNKPNFNCCKRHTMSVLVTAFLACSSLRNYANLQTSFICDINSNDGLFDYVTCGQQYNCTQPPCELTGYACNAEQDYIEVPSKDFHEYIGESQPFRMYCPIGQNGEDVLVAEGYGSCDDSGSRKCKIDFEQIVNYNQTLN</sequence>
<reference evidence="3" key="1">
    <citation type="submission" date="2022-11" db="UniProtKB">
        <authorList>
            <consortium name="WormBaseParasite"/>
        </authorList>
    </citation>
    <scope>IDENTIFICATION</scope>
</reference>